<dbReference type="EMBL" id="GBRH01253710">
    <property type="protein sequence ID" value="JAD44185.1"/>
    <property type="molecule type" value="Transcribed_RNA"/>
</dbReference>
<accession>A0A0A9A5C0</accession>
<reference evidence="1" key="2">
    <citation type="journal article" date="2015" name="Data Brief">
        <title>Shoot transcriptome of the giant reed, Arundo donax.</title>
        <authorList>
            <person name="Barrero R.A."/>
            <person name="Guerrero F.D."/>
            <person name="Moolhuijzen P."/>
            <person name="Goolsby J.A."/>
            <person name="Tidwell J."/>
            <person name="Bellgard S.E."/>
            <person name="Bellgard M.I."/>
        </authorList>
    </citation>
    <scope>NUCLEOTIDE SEQUENCE</scope>
    <source>
        <tissue evidence="1">Shoot tissue taken approximately 20 cm above the soil surface</tissue>
    </source>
</reference>
<evidence type="ECO:0000313" key="1">
    <source>
        <dbReference type="EMBL" id="JAD44185.1"/>
    </source>
</evidence>
<protein>
    <submittedName>
        <fullName evidence="1">Uncharacterized protein</fullName>
    </submittedName>
</protein>
<dbReference type="AlphaFoldDB" id="A0A0A9A5C0"/>
<organism evidence="1">
    <name type="scientific">Arundo donax</name>
    <name type="common">Giant reed</name>
    <name type="synonym">Donax arundinaceus</name>
    <dbReference type="NCBI Taxonomy" id="35708"/>
    <lineage>
        <taxon>Eukaryota</taxon>
        <taxon>Viridiplantae</taxon>
        <taxon>Streptophyta</taxon>
        <taxon>Embryophyta</taxon>
        <taxon>Tracheophyta</taxon>
        <taxon>Spermatophyta</taxon>
        <taxon>Magnoliopsida</taxon>
        <taxon>Liliopsida</taxon>
        <taxon>Poales</taxon>
        <taxon>Poaceae</taxon>
        <taxon>PACMAD clade</taxon>
        <taxon>Arundinoideae</taxon>
        <taxon>Arundineae</taxon>
        <taxon>Arundo</taxon>
    </lineage>
</organism>
<sequence length="60" mass="6844">MLRSLLLVDLVRASDMMRLQMREFSVFHIFVGESKTPLLPSDTRKAAYLVVIRTVCTSNS</sequence>
<proteinExistence type="predicted"/>
<reference evidence="1" key="1">
    <citation type="submission" date="2014-09" db="EMBL/GenBank/DDBJ databases">
        <authorList>
            <person name="Magalhaes I.L.F."/>
            <person name="Oliveira U."/>
            <person name="Santos F.R."/>
            <person name="Vidigal T.H.D.A."/>
            <person name="Brescovit A.D."/>
            <person name="Santos A.J."/>
        </authorList>
    </citation>
    <scope>NUCLEOTIDE SEQUENCE</scope>
    <source>
        <tissue evidence="1">Shoot tissue taken approximately 20 cm above the soil surface</tissue>
    </source>
</reference>
<name>A0A0A9A5C0_ARUDO</name>